<comment type="caution">
    <text evidence="1">The sequence shown here is derived from an EMBL/GenBank/DDBJ whole genome shotgun (WGS) entry which is preliminary data.</text>
</comment>
<accession>A0ACC6SBT5</accession>
<organism evidence="1 2">
    <name type="scientific">Robertmurraya yapensis</name>
    <name type="common">ex Hitch et al 2024</name>
    <dbReference type="NCBI Taxonomy" id="3133160"/>
    <lineage>
        <taxon>Bacteria</taxon>
        <taxon>Bacillati</taxon>
        <taxon>Bacillota</taxon>
        <taxon>Bacilli</taxon>
        <taxon>Bacillales</taxon>
        <taxon>Bacillaceae</taxon>
        <taxon>Robertmurraya</taxon>
    </lineage>
</organism>
<dbReference type="Proteomes" id="UP001439875">
    <property type="component" value="Unassembled WGS sequence"/>
</dbReference>
<gene>
    <name evidence="1" type="ORF">WMO40_12325</name>
</gene>
<dbReference type="EMBL" id="JBBMEW010000009">
    <property type="protein sequence ID" value="MEQ2527493.1"/>
    <property type="molecule type" value="Genomic_DNA"/>
</dbReference>
<evidence type="ECO:0000313" key="2">
    <source>
        <dbReference type="Proteomes" id="UP001439875"/>
    </source>
</evidence>
<keyword evidence="2" id="KW-1185">Reference proteome</keyword>
<proteinExistence type="predicted"/>
<protein>
    <submittedName>
        <fullName evidence="1">YaaR family protein</fullName>
    </submittedName>
</protein>
<reference evidence="1" key="1">
    <citation type="submission" date="2024-03" db="EMBL/GenBank/DDBJ databases">
        <title>Human intestinal bacterial collection.</title>
        <authorList>
            <person name="Pauvert C."/>
            <person name="Hitch T.C.A."/>
            <person name="Clavel T."/>
        </authorList>
    </citation>
    <scope>NUCLEOTIDE SEQUENCE</scope>
    <source>
        <strain evidence="1">CLA-AA-H227</strain>
    </source>
</reference>
<sequence length="145" mass="16721">MEVGRIKKASLGRLQSKEAVAKESIQFQSVMEKKQYETTYDRLEKKYAEIADQGEKLVENQTIENLRKYKKMVKDFLQDAVSNGLELAQKFSFNHRGSSNMYRLVKEVDKRLLDLTNEVLEKEKNGLAITNLVGEIKGMLINIYA</sequence>
<evidence type="ECO:0000313" key="1">
    <source>
        <dbReference type="EMBL" id="MEQ2527493.1"/>
    </source>
</evidence>
<name>A0ACC6SBT5_9BACI</name>